<dbReference type="PROSITE" id="PS51257">
    <property type="entry name" value="PROKAR_LIPOPROTEIN"/>
    <property type="match status" value="1"/>
</dbReference>
<sequence>MKIQNGAFALVGSACSEKAIVMFFVTYPKQPYPLLGPFLKSPDVELGRLSIRSPGVVVEACPVKSLDELPCICAELHGRTLRALTAHQEVAND</sequence>
<keyword evidence="2" id="KW-1185">Reference proteome</keyword>
<evidence type="ECO:0000313" key="1">
    <source>
        <dbReference type="EMBL" id="QVL19270.1"/>
    </source>
</evidence>
<protein>
    <submittedName>
        <fullName evidence="1">Uncharacterized protein</fullName>
    </submittedName>
</protein>
<name>A0ABX8DVE2_9PSED</name>
<dbReference type="GeneID" id="87478873"/>
<evidence type="ECO:0000313" key="2">
    <source>
        <dbReference type="Proteomes" id="UP000678154"/>
    </source>
</evidence>
<dbReference type="EMBL" id="CP074676">
    <property type="protein sequence ID" value="QVL19270.1"/>
    <property type="molecule type" value="Genomic_DNA"/>
</dbReference>
<accession>A0ABX8DVE2</accession>
<organism evidence="1 2">
    <name type="scientific">Pseudomonas qingdaonensis</name>
    <dbReference type="NCBI Taxonomy" id="2056231"/>
    <lineage>
        <taxon>Bacteria</taxon>
        <taxon>Pseudomonadati</taxon>
        <taxon>Pseudomonadota</taxon>
        <taxon>Gammaproteobacteria</taxon>
        <taxon>Pseudomonadales</taxon>
        <taxon>Pseudomonadaceae</taxon>
        <taxon>Pseudomonas</taxon>
    </lineage>
</organism>
<reference evidence="1 2" key="1">
    <citation type="journal article" date="2016" name="J. Hazard. Mater.">
        <title>A newly isolated Pseudomonas putida S-1 strain for batch-mode-propanethiol degradation and continuous treatment of propanethiol-containing waste gas.</title>
        <authorList>
            <person name="Chen D.Z."/>
            <person name="Sun Y.M."/>
            <person name="Han L.M."/>
            <person name="Chen J."/>
            <person name="Ye J.X."/>
            <person name="Chen J.M."/>
        </authorList>
    </citation>
    <scope>NUCLEOTIDE SEQUENCE [LARGE SCALE GENOMIC DNA]</scope>
    <source>
        <strain evidence="1 2">S-1</strain>
    </source>
</reference>
<gene>
    <name evidence="1" type="ORF">KH389_01415</name>
</gene>
<dbReference type="RefSeq" id="WP_213606741.1">
    <property type="nucleotide sequence ID" value="NZ_CP074676.1"/>
</dbReference>
<dbReference type="Proteomes" id="UP000678154">
    <property type="component" value="Chromosome"/>
</dbReference>
<proteinExistence type="predicted"/>